<evidence type="ECO:0000313" key="3">
    <source>
        <dbReference type="EMBL" id="EWC44299.1"/>
    </source>
</evidence>
<gene>
    <name evidence="3" type="ORF">DRE_01125</name>
</gene>
<dbReference type="Pfam" id="PF03407">
    <property type="entry name" value="Nucleotid_trans"/>
    <property type="match status" value="1"/>
</dbReference>
<dbReference type="InterPro" id="IPR005069">
    <property type="entry name" value="Nucl-diP-sugar_transferase"/>
</dbReference>
<evidence type="ECO:0000313" key="4">
    <source>
        <dbReference type="Proteomes" id="UP000024837"/>
    </source>
</evidence>
<accession>W7HMF8</accession>
<dbReference type="HOGENOM" id="CLU_495169_0_0_1"/>
<feature type="transmembrane region" description="Helical" evidence="1">
    <location>
        <begin position="21"/>
        <end position="39"/>
    </location>
</feature>
<protein>
    <recommendedName>
        <fullName evidence="2">Nucleotide-diphospho-sugar transferase domain-containing protein</fullName>
    </recommendedName>
</protein>
<organism evidence="3 4">
    <name type="scientific">Drechslerella stenobrocha 248</name>
    <dbReference type="NCBI Taxonomy" id="1043628"/>
    <lineage>
        <taxon>Eukaryota</taxon>
        <taxon>Fungi</taxon>
        <taxon>Dikarya</taxon>
        <taxon>Ascomycota</taxon>
        <taxon>Pezizomycotina</taxon>
        <taxon>Orbiliomycetes</taxon>
        <taxon>Orbiliales</taxon>
        <taxon>Orbiliaceae</taxon>
        <taxon>Drechslerella</taxon>
    </lineage>
</organism>
<keyword evidence="1" id="KW-1133">Transmembrane helix</keyword>
<keyword evidence="1" id="KW-0472">Membrane</keyword>
<keyword evidence="1" id="KW-0812">Transmembrane</keyword>
<name>W7HMF8_9PEZI</name>
<dbReference type="OrthoDB" id="5332862at2759"/>
<dbReference type="AlphaFoldDB" id="W7HMF8"/>
<dbReference type="Proteomes" id="UP000024837">
    <property type="component" value="Unassembled WGS sequence"/>
</dbReference>
<dbReference type="EMBL" id="KI966443">
    <property type="protein sequence ID" value="EWC44299.1"/>
    <property type="molecule type" value="Genomic_DNA"/>
</dbReference>
<feature type="domain" description="Nucleotide-diphospho-sugar transferase" evidence="2">
    <location>
        <begin position="184"/>
        <end position="337"/>
    </location>
</feature>
<evidence type="ECO:0000256" key="1">
    <source>
        <dbReference type="SAM" id="Phobius"/>
    </source>
</evidence>
<reference evidence="3 4" key="1">
    <citation type="submission" date="2013-05" db="EMBL/GenBank/DDBJ databases">
        <title>Drechslerella stenobrocha genome reveals carnivorous origination and mechanical trapping mechanism of predatory fungi.</title>
        <authorList>
            <person name="Liu X."/>
            <person name="Zhang W."/>
            <person name="Liu K."/>
        </authorList>
    </citation>
    <scope>NUCLEOTIDE SEQUENCE [LARGE SCALE GENOMIC DNA]</scope>
    <source>
        <strain evidence="3 4">248</strain>
    </source>
</reference>
<keyword evidence="4" id="KW-1185">Reference proteome</keyword>
<sequence>MDSKEFLFPNNKSPTMRRMRAPFLGFCLLTLCISTYLLWSYGATLPHAFNGFEDVNSDFQGGLDSAPDTQPAVVSTIVGPTSDVPNPPTASPVLGNGAALDASGSTNLPYFDLVWWLRGIGRVPGDPLVFMIVTNADMAPTFNMHATLEKHGREDNFFVLCLEKACLQAPEVFTFDVSGMNRISVKIAASIQLLKQGFNFVFVDPDVYFTDAIDPFAEMYPLSNPSWDIQFFPGPGKAQQGLDSSFFWARPNQQTKMFFNKVKENWSESGDQNINSLMNVVAFEMANGAATLNLHILPTLAFKSWGDFLTWEPKYFDDKVAISAMQNKTAAIHTTCVDPSMRTYLARNFGAWCNVESYYSGKKRFIGVKGLEGDVSHASKIIGFAAKVAMDTHRTLIFPSSATITQARKNETTGAADYVTVKNFPAYRIVDPSSLDSLTLRVVEAMYLNNRARYTTESLSEETLIMGNGHSAKDPMDGKPVVVKTINDKTDVDIIWMDMGNGRWWDLDASGNMATYTKEVQAAIKVCGNANEEKFVCGKRCL</sequence>
<proteinExistence type="predicted"/>
<evidence type="ECO:0000259" key="2">
    <source>
        <dbReference type="Pfam" id="PF03407"/>
    </source>
</evidence>